<dbReference type="InterPro" id="IPR046886">
    <property type="entry name" value="RsmE_MTase_dom"/>
</dbReference>
<dbReference type="GO" id="GO:0008168">
    <property type="term" value="F:methyltransferase activity"/>
    <property type="evidence" value="ECO:0007669"/>
    <property type="project" value="UniProtKB-KW"/>
</dbReference>
<keyword evidence="5 7" id="KW-0808">Transferase</keyword>
<dbReference type="CDD" id="cd18084">
    <property type="entry name" value="RsmE-like"/>
    <property type="match status" value="1"/>
</dbReference>
<evidence type="ECO:0000256" key="4">
    <source>
        <dbReference type="ARBA" id="ARBA00022603"/>
    </source>
</evidence>
<organism evidence="10 11">
    <name type="scientific">Alcaligenes ammonioxydans</name>
    <dbReference type="NCBI Taxonomy" id="2582914"/>
    <lineage>
        <taxon>Bacteria</taxon>
        <taxon>Pseudomonadati</taxon>
        <taxon>Pseudomonadota</taxon>
        <taxon>Betaproteobacteria</taxon>
        <taxon>Burkholderiales</taxon>
        <taxon>Alcaligenaceae</taxon>
        <taxon>Alcaligenes</taxon>
    </lineage>
</organism>
<dbReference type="PIRSF" id="PIRSF015601">
    <property type="entry name" value="MTase_slr0722"/>
    <property type="match status" value="1"/>
</dbReference>
<keyword evidence="6 7" id="KW-0949">S-adenosyl-L-methionine</keyword>
<evidence type="ECO:0000256" key="3">
    <source>
        <dbReference type="ARBA" id="ARBA00022552"/>
    </source>
</evidence>
<dbReference type="Pfam" id="PF20260">
    <property type="entry name" value="PUA_4"/>
    <property type="match status" value="1"/>
</dbReference>
<comment type="function">
    <text evidence="7">Specifically methylates the N3 position of the uracil ring of uridine 1498 (m3U1498) in 16S rRNA. Acts on the fully assembled 30S ribosomal subunit.</text>
</comment>
<dbReference type="Pfam" id="PF04452">
    <property type="entry name" value="Methyltrans_RNA"/>
    <property type="match status" value="1"/>
</dbReference>
<comment type="similarity">
    <text evidence="7">Belongs to the RNA methyltransferase RsmE family.</text>
</comment>
<dbReference type="Proteomes" id="UP000826050">
    <property type="component" value="Chromosome"/>
</dbReference>
<dbReference type="EC" id="2.1.1.193" evidence="7"/>
<dbReference type="InterPro" id="IPR006700">
    <property type="entry name" value="RsmE"/>
</dbReference>
<keyword evidence="2 7" id="KW-0963">Cytoplasm</keyword>
<name>A0ABX8SQ41_9BURK</name>
<evidence type="ECO:0000256" key="2">
    <source>
        <dbReference type="ARBA" id="ARBA00022490"/>
    </source>
</evidence>
<protein>
    <recommendedName>
        <fullName evidence="7">Ribosomal RNA small subunit methyltransferase E</fullName>
        <ecNumber evidence="7">2.1.1.193</ecNumber>
    </recommendedName>
</protein>
<feature type="domain" description="Ribosomal RNA small subunit methyltransferase E methyltransferase" evidence="8">
    <location>
        <begin position="76"/>
        <end position="235"/>
    </location>
</feature>
<evidence type="ECO:0000259" key="9">
    <source>
        <dbReference type="Pfam" id="PF20260"/>
    </source>
</evidence>
<keyword evidence="4 7" id="KW-0489">Methyltransferase</keyword>
<keyword evidence="11" id="KW-1185">Reference proteome</keyword>
<proteinExistence type="inferred from homology"/>
<sequence>MAAPRFYHPFALTAHTEIALPDALAHHAIRVLRLKDGQDIVLFDGLGTQFPATLRIEGKKGFANLGAAETPVRELAGRITVLQGIASSDKMDWIIEKAVEMGVSCLVPIRAQRSVLQLSAERQAKRMVHWQRVIESASEQCGRNRLMELAAPLSLSNYFRDARTGLHLFCDPDAPQQLAQAIKPQDQAVTILIGPEGGWSPEEQKVALAAQAQAIRFGHRVLRTETAALALTAAISALQGWE</sequence>
<evidence type="ECO:0000256" key="7">
    <source>
        <dbReference type="PIRNR" id="PIRNR015601"/>
    </source>
</evidence>
<reference evidence="10 11" key="1">
    <citation type="submission" date="2020-02" db="EMBL/GenBank/DDBJ databases">
        <title>Partial ammonium oxidation to N2 by heterotrophic bacteria.</title>
        <authorList>
            <person name="Wu M."/>
        </authorList>
    </citation>
    <scope>NUCLEOTIDE SEQUENCE [LARGE SCALE GENOMIC DNA]</scope>
    <source>
        <strain evidence="10 11">HO-1</strain>
    </source>
</reference>
<dbReference type="GO" id="GO:0032259">
    <property type="term" value="P:methylation"/>
    <property type="evidence" value="ECO:0007669"/>
    <property type="project" value="UniProtKB-KW"/>
</dbReference>
<dbReference type="NCBIfam" id="NF008692">
    <property type="entry name" value="PRK11713.1-5"/>
    <property type="match status" value="1"/>
</dbReference>
<keyword evidence="3 7" id="KW-0698">rRNA processing</keyword>
<evidence type="ECO:0000259" key="8">
    <source>
        <dbReference type="Pfam" id="PF04452"/>
    </source>
</evidence>
<evidence type="ECO:0000313" key="11">
    <source>
        <dbReference type="Proteomes" id="UP000826050"/>
    </source>
</evidence>
<accession>A0ABX8SQ41</accession>
<dbReference type="RefSeq" id="WP_219235687.1">
    <property type="nucleotide sequence ID" value="NZ_CP049362.1"/>
</dbReference>
<evidence type="ECO:0000256" key="5">
    <source>
        <dbReference type="ARBA" id="ARBA00022679"/>
    </source>
</evidence>
<evidence type="ECO:0000313" key="10">
    <source>
        <dbReference type="EMBL" id="QXX78152.1"/>
    </source>
</evidence>
<evidence type="ECO:0000256" key="1">
    <source>
        <dbReference type="ARBA" id="ARBA00004496"/>
    </source>
</evidence>
<feature type="domain" description="Ribosomal RNA small subunit methyltransferase E PUA-like" evidence="9">
    <location>
        <begin position="20"/>
        <end position="61"/>
    </location>
</feature>
<dbReference type="PANTHER" id="PTHR30027:SF3">
    <property type="entry name" value="16S RRNA (URACIL(1498)-N(3))-METHYLTRANSFERASE"/>
    <property type="match status" value="1"/>
</dbReference>
<comment type="catalytic activity">
    <reaction evidence="7">
        <text>uridine(1498) in 16S rRNA + S-adenosyl-L-methionine = N(3)-methyluridine(1498) in 16S rRNA + S-adenosyl-L-homocysteine + H(+)</text>
        <dbReference type="Rhea" id="RHEA:42920"/>
        <dbReference type="Rhea" id="RHEA-COMP:10283"/>
        <dbReference type="Rhea" id="RHEA-COMP:10284"/>
        <dbReference type="ChEBI" id="CHEBI:15378"/>
        <dbReference type="ChEBI" id="CHEBI:57856"/>
        <dbReference type="ChEBI" id="CHEBI:59789"/>
        <dbReference type="ChEBI" id="CHEBI:65315"/>
        <dbReference type="ChEBI" id="CHEBI:74502"/>
        <dbReference type="EC" id="2.1.1.193"/>
    </reaction>
</comment>
<dbReference type="PANTHER" id="PTHR30027">
    <property type="entry name" value="RIBOSOMAL RNA SMALL SUBUNIT METHYLTRANSFERASE E"/>
    <property type="match status" value="1"/>
</dbReference>
<dbReference type="InterPro" id="IPR046887">
    <property type="entry name" value="RsmE_PUA-like"/>
</dbReference>
<comment type="subcellular location">
    <subcellularLocation>
        <location evidence="1 7">Cytoplasm</location>
    </subcellularLocation>
</comment>
<dbReference type="EMBL" id="CP049362">
    <property type="protein sequence ID" value="QXX78152.1"/>
    <property type="molecule type" value="Genomic_DNA"/>
</dbReference>
<gene>
    <name evidence="10" type="ORF">FE795_03400</name>
</gene>
<dbReference type="NCBIfam" id="TIGR00046">
    <property type="entry name" value="RsmE family RNA methyltransferase"/>
    <property type="match status" value="1"/>
</dbReference>
<evidence type="ECO:0000256" key="6">
    <source>
        <dbReference type="ARBA" id="ARBA00022691"/>
    </source>
</evidence>